<sequence>MDRNNVLEKRLLSRSYSSRRKIKEILETRYVSLGDQKPSLFLVPTKGSSDEGGKQTSTKSLLHVEKPKDPISKERKTRTRQEFKTYIHETMKKQKALTKRITRNRQVNVHKLLDHYQIPKYEDYTELNNLWQKYMHDLLFNNTKAGGGGVTSTEEDIQLPSLAFILPKLSSAEYVGCMLTVLQSKNTNLIGIRGIVLWDAQHSFIVVSPRDTQANEIAEASKSPPSPTELVGGLKILPKTGTLFAFDIVLNDRTCIGFTIVGSRFELRSIDRAGKKFKSHNVIDL</sequence>
<evidence type="ECO:0000313" key="6">
    <source>
        <dbReference type="Proteomes" id="UP000790833"/>
    </source>
</evidence>
<dbReference type="InterPro" id="IPR036980">
    <property type="entry name" value="RNase_P/MRP_Rpp29_sf"/>
</dbReference>
<dbReference type="OrthoDB" id="124041at2759"/>
<dbReference type="InterPro" id="IPR016848">
    <property type="entry name" value="RNase_P/MRP_Rpp29-subunit"/>
</dbReference>
<dbReference type="InterPro" id="IPR023534">
    <property type="entry name" value="Rof/RNase_P-like"/>
</dbReference>
<comment type="caution">
    <text evidence="5">The sequence shown here is derived from an EMBL/GenBank/DDBJ whole genome shotgun (WGS) entry which is preliminary data.</text>
</comment>
<keyword evidence="3" id="KW-0539">Nucleus</keyword>
<comment type="subcellular location">
    <subcellularLocation>
        <location evidence="1">Nucleus</location>
    </subcellularLocation>
</comment>
<evidence type="ECO:0000256" key="3">
    <source>
        <dbReference type="PIRNR" id="PIRNR027081"/>
    </source>
</evidence>
<proteinExistence type="inferred from homology"/>
<comment type="similarity">
    <text evidence="2">Belongs to the eukaryotic/archaeal RNase P protein component 1 family.</text>
</comment>
<dbReference type="GO" id="GO:0030677">
    <property type="term" value="C:ribonuclease P complex"/>
    <property type="evidence" value="ECO:0007669"/>
    <property type="project" value="InterPro"/>
</dbReference>
<dbReference type="SMART" id="SM00538">
    <property type="entry name" value="POP4"/>
    <property type="match status" value="1"/>
</dbReference>
<dbReference type="Proteomes" id="UP000790833">
    <property type="component" value="Unassembled WGS sequence"/>
</dbReference>
<gene>
    <name evidence="5" type="ORF">KQ657_002500</name>
</gene>
<keyword evidence="3" id="KW-0819">tRNA processing</keyword>
<dbReference type="GO" id="GO:0001682">
    <property type="term" value="P:tRNA 5'-leader removal"/>
    <property type="evidence" value="ECO:0007669"/>
    <property type="project" value="InterPro"/>
</dbReference>
<evidence type="ECO:0000256" key="1">
    <source>
        <dbReference type="ARBA" id="ARBA00004123"/>
    </source>
</evidence>
<dbReference type="Gene3D" id="2.30.30.210">
    <property type="entry name" value="Ribonuclease P/MRP, subunit p29"/>
    <property type="match status" value="1"/>
</dbReference>
<feature type="region of interest" description="Disordered" evidence="4">
    <location>
        <begin position="42"/>
        <end position="61"/>
    </location>
</feature>
<dbReference type="GO" id="GO:0006364">
    <property type="term" value="P:rRNA processing"/>
    <property type="evidence" value="ECO:0007669"/>
    <property type="project" value="TreeGrafter"/>
</dbReference>
<evidence type="ECO:0000313" key="5">
    <source>
        <dbReference type="EMBL" id="KAG7192135.1"/>
    </source>
</evidence>
<dbReference type="PIRSF" id="PIRSF027081">
    <property type="entry name" value="RNase_P/MRP_p29_subunit"/>
    <property type="match status" value="1"/>
</dbReference>
<protein>
    <recommendedName>
        <fullName evidence="3">Ribonuclease P protein subunit</fullName>
    </recommendedName>
</protein>
<dbReference type="RefSeq" id="XP_043047686.1">
    <property type="nucleotide sequence ID" value="XM_043193260.1"/>
</dbReference>
<reference evidence="5" key="1">
    <citation type="submission" date="2021-03" db="EMBL/GenBank/DDBJ databases">
        <authorList>
            <person name="Palmer J.M."/>
        </authorList>
    </citation>
    <scope>NUCLEOTIDE SEQUENCE</scope>
    <source>
        <strain evidence="5">ARV_011</strain>
    </source>
</reference>
<organism evidence="5 6">
    <name type="scientific">Scheffersomyces spartinae</name>
    <dbReference type="NCBI Taxonomy" id="45513"/>
    <lineage>
        <taxon>Eukaryota</taxon>
        <taxon>Fungi</taxon>
        <taxon>Dikarya</taxon>
        <taxon>Ascomycota</taxon>
        <taxon>Saccharomycotina</taxon>
        <taxon>Pichiomycetes</taxon>
        <taxon>Debaryomycetaceae</taxon>
        <taxon>Scheffersomyces</taxon>
    </lineage>
</organism>
<keyword evidence="6" id="KW-1185">Reference proteome</keyword>
<dbReference type="GeneID" id="66115874"/>
<accession>A0A9P7V6K4</accession>
<dbReference type="SUPFAM" id="SSF101744">
    <property type="entry name" value="Rof/RNase P subunit-like"/>
    <property type="match status" value="1"/>
</dbReference>
<dbReference type="GO" id="GO:0033204">
    <property type="term" value="F:ribonuclease P RNA binding"/>
    <property type="evidence" value="ECO:0007669"/>
    <property type="project" value="InterPro"/>
</dbReference>
<dbReference type="GO" id="GO:0000172">
    <property type="term" value="C:ribonuclease MRP complex"/>
    <property type="evidence" value="ECO:0007669"/>
    <property type="project" value="InterPro"/>
</dbReference>
<dbReference type="AlphaFoldDB" id="A0A9P7V6K4"/>
<dbReference type="InterPro" id="IPR002730">
    <property type="entry name" value="Rpp29/RNP1"/>
</dbReference>
<dbReference type="GO" id="GO:0005634">
    <property type="term" value="C:nucleus"/>
    <property type="evidence" value="ECO:0007669"/>
    <property type="project" value="UniProtKB-SubCell"/>
</dbReference>
<dbReference type="PANTHER" id="PTHR13348:SF0">
    <property type="entry name" value="RIBONUCLEASE P PROTEIN SUBUNIT P29"/>
    <property type="match status" value="1"/>
</dbReference>
<name>A0A9P7V6K4_9ASCO</name>
<evidence type="ECO:0000256" key="2">
    <source>
        <dbReference type="ARBA" id="ARBA00006181"/>
    </source>
</evidence>
<dbReference type="EMBL" id="JAHMUF010000020">
    <property type="protein sequence ID" value="KAG7192135.1"/>
    <property type="molecule type" value="Genomic_DNA"/>
</dbReference>
<dbReference type="PANTHER" id="PTHR13348">
    <property type="entry name" value="RIBONUCLEASE P SUBUNIT P29"/>
    <property type="match status" value="1"/>
</dbReference>
<dbReference type="Pfam" id="PF01868">
    <property type="entry name" value="RNase_P-MRP_p29"/>
    <property type="match status" value="1"/>
</dbReference>
<evidence type="ECO:0000256" key="4">
    <source>
        <dbReference type="SAM" id="MobiDB-lite"/>
    </source>
</evidence>